<dbReference type="NCBIfam" id="NF009732">
    <property type="entry name" value="PRK13255.1"/>
    <property type="match status" value="1"/>
</dbReference>
<dbReference type="PANTHER" id="PTHR10259">
    <property type="entry name" value="THIOPURINE S-METHYLTRANSFERASE"/>
    <property type="match status" value="1"/>
</dbReference>
<dbReference type="PROSITE" id="PS51585">
    <property type="entry name" value="SAM_MT_TPMT"/>
    <property type="match status" value="1"/>
</dbReference>
<evidence type="ECO:0000256" key="5">
    <source>
        <dbReference type="ARBA" id="ARBA00022490"/>
    </source>
</evidence>
<dbReference type="PANTHER" id="PTHR10259:SF11">
    <property type="entry name" value="THIOPURINE S-METHYLTRANSFERASE"/>
    <property type="match status" value="1"/>
</dbReference>
<organism evidence="10 11">
    <name type="scientific">Leptonema illini</name>
    <dbReference type="NCBI Taxonomy" id="183"/>
    <lineage>
        <taxon>Bacteria</taxon>
        <taxon>Pseudomonadati</taxon>
        <taxon>Spirochaetota</taxon>
        <taxon>Spirochaetia</taxon>
        <taxon>Leptospirales</taxon>
        <taxon>Leptospiraceae</taxon>
        <taxon>Leptonema</taxon>
    </lineage>
</organism>
<dbReference type="AlphaFoldDB" id="A0A833LYC5"/>
<dbReference type="FunFam" id="3.40.50.150:FF:000101">
    <property type="entry name" value="Thiopurine S-methyltransferase"/>
    <property type="match status" value="1"/>
</dbReference>
<evidence type="ECO:0000256" key="7">
    <source>
        <dbReference type="ARBA" id="ARBA00022679"/>
    </source>
</evidence>
<keyword evidence="5" id="KW-0963">Cytoplasm</keyword>
<keyword evidence="6 10" id="KW-0489">Methyltransferase</keyword>
<protein>
    <recommendedName>
        <fullName evidence="4 9">Thiopurine S-methyltransferase</fullName>
        <ecNumber evidence="4 9">2.1.1.67</ecNumber>
    </recommendedName>
</protein>
<dbReference type="EC" id="2.1.1.67" evidence="4 9"/>
<evidence type="ECO:0000256" key="3">
    <source>
        <dbReference type="ARBA" id="ARBA00008145"/>
    </source>
</evidence>
<dbReference type="InterPro" id="IPR022474">
    <property type="entry name" value="Thiopur_S-MeTfrase_Se/Te_detox"/>
</dbReference>
<comment type="similarity">
    <text evidence="3">Belongs to the class I-like SAM-binding methyltransferase superfamily. TPMT family.</text>
</comment>
<dbReference type="InterPro" id="IPR025835">
    <property type="entry name" value="Thiopurine_S-MeTrfase"/>
</dbReference>
<evidence type="ECO:0000313" key="11">
    <source>
        <dbReference type="Proteomes" id="UP000460298"/>
    </source>
</evidence>
<dbReference type="InterPro" id="IPR008854">
    <property type="entry name" value="TPMT"/>
</dbReference>
<dbReference type="Gene3D" id="3.40.50.150">
    <property type="entry name" value="Vaccinia Virus protein VP39"/>
    <property type="match status" value="1"/>
</dbReference>
<evidence type="ECO:0000256" key="8">
    <source>
        <dbReference type="ARBA" id="ARBA00022691"/>
    </source>
</evidence>
<dbReference type="Proteomes" id="UP000460298">
    <property type="component" value="Unassembled WGS sequence"/>
</dbReference>
<comment type="subcellular location">
    <subcellularLocation>
        <location evidence="2">Cytoplasm</location>
    </subcellularLocation>
</comment>
<evidence type="ECO:0000313" key="10">
    <source>
        <dbReference type="EMBL" id="KAB2934251.1"/>
    </source>
</evidence>
<evidence type="ECO:0000256" key="1">
    <source>
        <dbReference type="ARBA" id="ARBA00000903"/>
    </source>
</evidence>
<dbReference type="GO" id="GO:0032259">
    <property type="term" value="P:methylation"/>
    <property type="evidence" value="ECO:0007669"/>
    <property type="project" value="UniProtKB-KW"/>
</dbReference>
<evidence type="ECO:0000256" key="4">
    <source>
        <dbReference type="ARBA" id="ARBA00011905"/>
    </source>
</evidence>
<proteinExistence type="inferred from homology"/>
<dbReference type="GO" id="GO:0010038">
    <property type="term" value="P:response to metal ion"/>
    <property type="evidence" value="ECO:0007669"/>
    <property type="project" value="InterPro"/>
</dbReference>
<dbReference type="PIRSF" id="PIRSF023956">
    <property type="entry name" value="Thiopurine_S-methyltransferase"/>
    <property type="match status" value="1"/>
</dbReference>
<dbReference type="Pfam" id="PF05724">
    <property type="entry name" value="TPMT"/>
    <property type="match status" value="1"/>
</dbReference>
<reference evidence="10 11" key="1">
    <citation type="submission" date="2019-10" db="EMBL/GenBank/DDBJ databases">
        <title>Extracellular Electron Transfer in a Candidatus Methanoperedens spp. Enrichment Culture.</title>
        <authorList>
            <person name="Berger S."/>
            <person name="Rangel Shaw D."/>
            <person name="Berben T."/>
            <person name="In 'T Zandt M."/>
            <person name="Frank J."/>
            <person name="Reimann J."/>
            <person name="Jetten M.S.M."/>
            <person name="Welte C.U."/>
        </authorList>
    </citation>
    <scope>NUCLEOTIDE SEQUENCE [LARGE SCALE GENOMIC DNA]</scope>
    <source>
        <strain evidence="10">SB12</strain>
    </source>
</reference>
<keyword evidence="7 10" id="KW-0808">Transferase</keyword>
<keyword evidence="8" id="KW-0949">S-adenosyl-L-methionine</keyword>
<comment type="caution">
    <text evidence="10">The sequence shown here is derived from an EMBL/GenBank/DDBJ whole genome shotgun (WGS) entry which is preliminary data.</text>
</comment>
<gene>
    <name evidence="10" type="primary">tmpT</name>
    <name evidence="10" type="ORF">F9K24_04290</name>
</gene>
<dbReference type="InterPro" id="IPR029063">
    <property type="entry name" value="SAM-dependent_MTases_sf"/>
</dbReference>
<dbReference type="SUPFAM" id="SSF53335">
    <property type="entry name" value="S-adenosyl-L-methionine-dependent methyltransferases"/>
    <property type="match status" value="1"/>
</dbReference>
<dbReference type="GO" id="GO:0008119">
    <property type="term" value="F:thiopurine S-methyltransferase activity"/>
    <property type="evidence" value="ECO:0007669"/>
    <property type="project" value="UniProtKB-UniRule"/>
</dbReference>
<dbReference type="GO" id="GO:0005737">
    <property type="term" value="C:cytoplasm"/>
    <property type="evidence" value="ECO:0007669"/>
    <property type="project" value="UniProtKB-SubCell"/>
</dbReference>
<comment type="catalytic activity">
    <reaction evidence="1">
        <text>S-adenosyl-L-methionine + a thiopurine = S-adenosyl-L-homocysteine + a thiopurine S-methylether.</text>
        <dbReference type="EC" id="2.1.1.67"/>
    </reaction>
</comment>
<name>A0A833LYC5_9LEPT</name>
<evidence type="ECO:0000256" key="9">
    <source>
        <dbReference type="NCBIfam" id="TIGR03840"/>
    </source>
</evidence>
<dbReference type="HAMAP" id="MF_00812">
    <property type="entry name" value="Thiopur_methtran"/>
    <property type="match status" value="1"/>
</dbReference>
<accession>A0A833LYC5</accession>
<sequence length="210" mass="23697">MDANFWLQRWDENNIGFHGNEANALLVDHLPSLCLTANSRVFLPLCGKTLDIAYLLSRGFRVVGAELSEKAIEQLFDELGARPDIVDIGGLKHYRADNLDIFVGDIFHVSRFLLGTVDAIYDRAALVALPPAMRKEYSKHLMHLTETSPQLLITYEYDQTVVPGPPFSVSKDEVHEHYDAAYTVKHLARIEAPLRGSVPAEENVWLLQQR</sequence>
<dbReference type="NCBIfam" id="TIGR03840">
    <property type="entry name" value="TMPT_Se_Te"/>
    <property type="match status" value="1"/>
</dbReference>
<evidence type="ECO:0000256" key="2">
    <source>
        <dbReference type="ARBA" id="ARBA00004496"/>
    </source>
</evidence>
<dbReference type="EMBL" id="WBUI01000003">
    <property type="protein sequence ID" value="KAB2934251.1"/>
    <property type="molecule type" value="Genomic_DNA"/>
</dbReference>
<evidence type="ECO:0000256" key="6">
    <source>
        <dbReference type="ARBA" id="ARBA00022603"/>
    </source>
</evidence>